<keyword evidence="3" id="KW-1185">Reference proteome</keyword>
<comment type="caution">
    <text evidence="2">The sequence shown here is derived from an EMBL/GenBank/DDBJ whole genome shotgun (WGS) entry which is preliminary data.</text>
</comment>
<keyword evidence="1" id="KW-0812">Transmembrane</keyword>
<dbReference type="RefSeq" id="WP_057801468.1">
    <property type="nucleotide sequence ID" value="NZ_AZDV01000005.1"/>
</dbReference>
<evidence type="ECO:0000256" key="1">
    <source>
        <dbReference type="SAM" id="Phobius"/>
    </source>
</evidence>
<dbReference type="Proteomes" id="UP000051955">
    <property type="component" value="Unassembled WGS sequence"/>
</dbReference>
<evidence type="ECO:0000313" key="2">
    <source>
        <dbReference type="EMBL" id="KRK96077.1"/>
    </source>
</evidence>
<sequence>MRNVATLITLFDLWCVVAIWIAIDVFLTSSLPVQLINDVVILGVTYYWFHRFLPQHRTANVYYRLSWGLRELTLALPVILFGVALIKKFI</sequence>
<name>A0A0R1LJP8_9LACO</name>
<gene>
    <name evidence="2" type="ORF">FD25_GL002540</name>
</gene>
<keyword evidence="1" id="KW-0472">Membrane</keyword>
<dbReference type="EMBL" id="AZDV01000005">
    <property type="protein sequence ID" value="KRK96077.1"/>
    <property type="molecule type" value="Genomic_DNA"/>
</dbReference>
<feature type="transmembrane region" description="Helical" evidence="1">
    <location>
        <begin position="33"/>
        <end position="49"/>
    </location>
</feature>
<dbReference type="PATRIC" id="fig|1423715.3.peg.2621"/>
<dbReference type="AlphaFoldDB" id="A0A0R1LJP8"/>
<dbReference type="OrthoDB" id="2329492at2"/>
<protein>
    <submittedName>
        <fullName evidence="2">Uncharacterized protein</fullName>
    </submittedName>
</protein>
<accession>A0A0R1LJP8</accession>
<reference evidence="2 3" key="1">
    <citation type="journal article" date="2015" name="Genome Announc.">
        <title>Expanding the biotechnology potential of lactobacilli through comparative genomics of 213 strains and associated genera.</title>
        <authorList>
            <person name="Sun Z."/>
            <person name="Harris H.M."/>
            <person name="McCann A."/>
            <person name="Guo C."/>
            <person name="Argimon S."/>
            <person name="Zhang W."/>
            <person name="Yang X."/>
            <person name="Jeffery I.B."/>
            <person name="Cooney J.C."/>
            <person name="Kagawa T.F."/>
            <person name="Liu W."/>
            <person name="Song Y."/>
            <person name="Salvetti E."/>
            <person name="Wrobel A."/>
            <person name="Rasinkangas P."/>
            <person name="Parkhill J."/>
            <person name="Rea M.C."/>
            <person name="O'Sullivan O."/>
            <person name="Ritari J."/>
            <person name="Douillard F.P."/>
            <person name="Paul Ross R."/>
            <person name="Yang R."/>
            <person name="Briner A.E."/>
            <person name="Felis G.E."/>
            <person name="de Vos W.M."/>
            <person name="Barrangou R."/>
            <person name="Klaenhammer T.R."/>
            <person name="Caufield P.W."/>
            <person name="Cui Y."/>
            <person name="Zhang H."/>
            <person name="O'Toole P.W."/>
        </authorList>
    </citation>
    <scope>NUCLEOTIDE SEQUENCE [LARGE SCALE GENOMIC DNA]</scope>
    <source>
        <strain evidence="2 3">DSM 19394</strain>
    </source>
</reference>
<proteinExistence type="predicted"/>
<organism evidence="2 3">
    <name type="scientific">Levilactobacillus acidifarinae DSM 19394 = JCM 15949</name>
    <dbReference type="NCBI Taxonomy" id="1423715"/>
    <lineage>
        <taxon>Bacteria</taxon>
        <taxon>Bacillati</taxon>
        <taxon>Bacillota</taxon>
        <taxon>Bacilli</taxon>
        <taxon>Lactobacillales</taxon>
        <taxon>Lactobacillaceae</taxon>
        <taxon>Levilactobacillus</taxon>
    </lineage>
</organism>
<dbReference type="STRING" id="1423715.FD25_GL002540"/>
<keyword evidence="1" id="KW-1133">Transmembrane helix</keyword>
<feature type="transmembrane region" description="Helical" evidence="1">
    <location>
        <begin position="7"/>
        <end position="27"/>
    </location>
</feature>
<feature type="transmembrane region" description="Helical" evidence="1">
    <location>
        <begin position="61"/>
        <end position="86"/>
    </location>
</feature>
<evidence type="ECO:0000313" key="3">
    <source>
        <dbReference type="Proteomes" id="UP000051955"/>
    </source>
</evidence>